<accession>A0AAW7Y9X6</accession>
<dbReference type="SUPFAM" id="SSF53756">
    <property type="entry name" value="UDP-Glycosyltransferase/glycogen phosphorylase"/>
    <property type="match status" value="1"/>
</dbReference>
<dbReference type="Pfam" id="PF13439">
    <property type="entry name" value="Glyco_transf_4"/>
    <property type="match status" value="1"/>
</dbReference>
<dbReference type="RefSeq" id="WP_062690060.1">
    <property type="nucleotide sequence ID" value="NZ_AP024850.1"/>
</dbReference>
<feature type="domain" description="Glycosyltransferase subfamily 4-like N-terminal" evidence="1">
    <location>
        <begin position="11"/>
        <end position="144"/>
    </location>
</feature>
<dbReference type="InterPro" id="IPR028098">
    <property type="entry name" value="Glyco_trans_4-like_N"/>
</dbReference>
<dbReference type="EMBL" id="JAUOPU010000040">
    <property type="protein sequence ID" value="MDO6545139.1"/>
    <property type="molecule type" value="Genomic_DNA"/>
</dbReference>
<organism evidence="2 3">
    <name type="scientific">Photobacterium sanguinicancri</name>
    <dbReference type="NCBI Taxonomy" id="875932"/>
    <lineage>
        <taxon>Bacteria</taxon>
        <taxon>Pseudomonadati</taxon>
        <taxon>Pseudomonadota</taxon>
        <taxon>Gammaproteobacteria</taxon>
        <taxon>Vibrionales</taxon>
        <taxon>Vibrionaceae</taxon>
        <taxon>Photobacterium</taxon>
    </lineage>
</organism>
<dbReference type="PANTHER" id="PTHR12526">
    <property type="entry name" value="GLYCOSYLTRANSFERASE"/>
    <property type="match status" value="1"/>
</dbReference>
<dbReference type="GO" id="GO:0016757">
    <property type="term" value="F:glycosyltransferase activity"/>
    <property type="evidence" value="ECO:0007669"/>
    <property type="project" value="UniProtKB-KW"/>
</dbReference>
<name>A0AAW7Y9X6_9GAMM</name>
<dbReference type="EC" id="2.4.-.-" evidence="2"/>
<dbReference type="Gene3D" id="3.40.50.2000">
    <property type="entry name" value="Glycogen Phosphorylase B"/>
    <property type="match status" value="2"/>
</dbReference>
<sequence length="342" mass="38414">MIYLLLDSSGFGGIESHVLQLARLLKNKQQAVTVVFIRHYVDHPLYQQLEDAAIPFHFLHAYGKKIHSAYTFAKQLNGDDVLHAHGYKASIFIRALRFFTTSTIVTTFHAGETSFGRVAFYEWCNRVSSFMSYNLAVSQAIQSSIPARCELLSNFVPISANVDCLPFGKPRRLQVGFVGRLCAVKGIDRFLWLAAQNDGCDYHVFGDGDGEDVELLQSIESLSAKFSIHWHGRVDDMAEHWHVLDILLMPSRAEGLPMAALEAMSHGVITIATDVGDLARLLPNNCIVEQSKWKTLADIVKTFDNDKALALDVAIKQQQHIKDTYSCEARWPQLKAIYQLTE</sequence>
<dbReference type="CDD" id="cd03801">
    <property type="entry name" value="GT4_PimA-like"/>
    <property type="match status" value="1"/>
</dbReference>
<gene>
    <name evidence="2" type="ORF">Q4568_21600</name>
</gene>
<evidence type="ECO:0000313" key="2">
    <source>
        <dbReference type="EMBL" id="MDO6545139.1"/>
    </source>
</evidence>
<dbReference type="Pfam" id="PF13692">
    <property type="entry name" value="Glyco_trans_1_4"/>
    <property type="match status" value="1"/>
</dbReference>
<keyword evidence="2" id="KW-0328">Glycosyltransferase</keyword>
<comment type="caution">
    <text evidence="2">The sequence shown here is derived from an EMBL/GenBank/DDBJ whole genome shotgun (WGS) entry which is preliminary data.</text>
</comment>
<keyword evidence="2" id="KW-0808">Transferase</keyword>
<evidence type="ECO:0000313" key="3">
    <source>
        <dbReference type="Proteomes" id="UP001170624"/>
    </source>
</evidence>
<dbReference type="AlphaFoldDB" id="A0AAW7Y9X6"/>
<proteinExistence type="predicted"/>
<protein>
    <submittedName>
        <fullName evidence="2">Glycosyltransferase family 4 protein</fullName>
        <ecNumber evidence="2">2.4.-.-</ecNumber>
    </submittedName>
</protein>
<reference evidence="2" key="1">
    <citation type="submission" date="2023-07" db="EMBL/GenBank/DDBJ databases">
        <title>Genome content predicts the carbon catabolic preferences of heterotrophic bacteria.</title>
        <authorList>
            <person name="Gralka M."/>
        </authorList>
    </citation>
    <scope>NUCLEOTIDE SEQUENCE</scope>
    <source>
        <strain evidence="2">G2M05</strain>
    </source>
</reference>
<dbReference type="Proteomes" id="UP001170624">
    <property type="component" value="Unassembled WGS sequence"/>
</dbReference>
<evidence type="ECO:0000259" key="1">
    <source>
        <dbReference type="Pfam" id="PF13439"/>
    </source>
</evidence>